<evidence type="ECO:0000313" key="3">
    <source>
        <dbReference type="Proteomes" id="UP000298030"/>
    </source>
</evidence>
<feature type="compositionally biased region" description="Low complexity" evidence="1">
    <location>
        <begin position="258"/>
        <end position="268"/>
    </location>
</feature>
<dbReference type="OrthoDB" id="3131847at2759"/>
<name>A0A4Y7T5M3_COPMI</name>
<dbReference type="Proteomes" id="UP000298030">
    <property type="component" value="Unassembled WGS sequence"/>
</dbReference>
<accession>A0A4Y7T5M3</accession>
<evidence type="ECO:0000256" key="1">
    <source>
        <dbReference type="SAM" id="MobiDB-lite"/>
    </source>
</evidence>
<reference evidence="2 3" key="1">
    <citation type="journal article" date="2019" name="Nat. Ecol. Evol.">
        <title>Megaphylogeny resolves global patterns of mushroom evolution.</title>
        <authorList>
            <person name="Varga T."/>
            <person name="Krizsan K."/>
            <person name="Foldi C."/>
            <person name="Dima B."/>
            <person name="Sanchez-Garcia M."/>
            <person name="Sanchez-Ramirez S."/>
            <person name="Szollosi G.J."/>
            <person name="Szarkandi J.G."/>
            <person name="Papp V."/>
            <person name="Albert L."/>
            <person name="Andreopoulos W."/>
            <person name="Angelini C."/>
            <person name="Antonin V."/>
            <person name="Barry K.W."/>
            <person name="Bougher N.L."/>
            <person name="Buchanan P."/>
            <person name="Buyck B."/>
            <person name="Bense V."/>
            <person name="Catcheside P."/>
            <person name="Chovatia M."/>
            <person name="Cooper J."/>
            <person name="Damon W."/>
            <person name="Desjardin D."/>
            <person name="Finy P."/>
            <person name="Geml J."/>
            <person name="Haridas S."/>
            <person name="Hughes K."/>
            <person name="Justo A."/>
            <person name="Karasinski D."/>
            <person name="Kautmanova I."/>
            <person name="Kiss B."/>
            <person name="Kocsube S."/>
            <person name="Kotiranta H."/>
            <person name="LaButti K.M."/>
            <person name="Lechner B.E."/>
            <person name="Liimatainen K."/>
            <person name="Lipzen A."/>
            <person name="Lukacs Z."/>
            <person name="Mihaltcheva S."/>
            <person name="Morgado L.N."/>
            <person name="Niskanen T."/>
            <person name="Noordeloos M.E."/>
            <person name="Ohm R.A."/>
            <person name="Ortiz-Santana B."/>
            <person name="Ovrebo C."/>
            <person name="Racz N."/>
            <person name="Riley R."/>
            <person name="Savchenko A."/>
            <person name="Shiryaev A."/>
            <person name="Soop K."/>
            <person name="Spirin V."/>
            <person name="Szebenyi C."/>
            <person name="Tomsovsky M."/>
            <person name="Tulloss R.E."/>
            <person name="Uehling J."/>
            <person name="Grigoriev I.V."/>
            <person name="Vagvolgyi C."/>
            <person name="Papp T."/>
            <person name="Martin F.M."/>
            <person name="Miettinen O."/>
            <person name="Hibbett D.S."/>
            <person name="Nagy L.G."/>
        </authorList>
    </citation>
    <scope>NUCLEOTIDE SEQUENCE [LARGE SCALE GENOMIC DNA]</scope>
    <source>
        <strain evidence="2 3">FP101781</strain>
    </source>
</reference>
<comment type="caution">
    <text evidence="2">The sequence shown here is derived from an EMBL/GenBank/DDBJ whole genome shotgun (WGS) entry which is preliminary data.</text>
</comment>
<proteinExistence type="predicted"/>
<protein>
    <submittedName>
        <fullName evidence="2">Uncharacterized protein</fullName>
    </submittedName>
</protein>
<keyword evidence="3" id="KW-1185">Reference proteome</keyword>
<organism evidence="2 3">
    <name type="scientific">Coprinellus micaceus</name>
    <name type="common">Glistening ink-cap mushroom</name>
    <name type="synonym">Coprinus micaceus</name>
    <dbReference type="NCBI Taxonomy" id="71717"/>
    <lineage>
        <taxon>Eukaryota</taxon>
        <taxon>Fungi</taxon>
        <taxon>Dikarya</taxon>
        <taxon>Basidiomycota</taxon>
        <taxon>Agaricomycotina</taxon>
        <taxon>Agaricomycetes</taxon>
        <taxon>Agaricomycetidae</taxon>
        <taxon>Agaricales</taxon>
        <taxon>Agaricineae</taxon>
        <taxon>Psathyrellaceae</taxon>
        <taxon>Coprinellus</taxon>
    </lineage>
</organism>
<feature type="compositionally biased region" description="Basic and acidic residues" evidence="1">
    <location>
        <begin position="239"/>
        <end position="255"/>
    </location>
</feature>
<dbReference type="AlphaFoldDB" id="A0A4Y7T5M3"/>
<dbReference type="EMBL" id="QPFP01000027">
    <property type="protein sequence ID" value="TEB29476.1"/>
    <property type="molecule type" value="Genomic_DNA"/>
</dbReference>
<gene>
    <name evidence="2" type="ORF">FA13DRAFT_1711082</name>
</gene>
<evidence type="ECO:0000313" key="2">
    <source>
        <dbReference type="EMBL" id="TEB29476.1"/>
    </source>
</evidence>
<feature type="region of interest" description="Disordered" evidence="1">
    <location>
        <begin position="239"/>
        <end position="325"/>
    </location>
</feature>
<sequence length="545" mass="58326">MWNSGVEHGQMGVMEQQAHVPYLGMVAGAWSSGTGYGSAEHGMGNGTALHRALGMEEFNGFVKGVPWVTEVKYFSQEAHKTLEWLANQWVTINKTEFNALSPFELLYMYSKKTKHPAEQSGFLAFRNAHLEEQKKAGLPVGDGTRGGNSKLVARAYRQMKEAQVSAASTPAEGVAGPSTATAKKRKVKTYAPLTPPKAAKIKEALVLAWAALEQEHNPHVKEFLQKVYKNASRKLGEDLKRAQRDAEGKARKKAQDTAAAVGAVASGGEEPKPEDGVLSGSQLVSVGKKRGSRNEKDATGATGVRATPLEGSGEKENLPTCRANPTSLPVLSAQLDTSQLTLMNGMPNSNFGQMLPYGNIPNVVGESVQPAGASSNRDIHSTNENMAFNNTYPVYSNPPAHMPQQAIVDPTVPSLSGSPSFLPCAADNSAYPFTFSMPHNLPNDGSLTSSSVQSMNMPALLPMVMGVGATADFTFQFPVSSRSLSNEATSVQQPQATNACPPYLFQHNPTTTSPNPDFGADAQQLGSGIWAFELFGNFDFMSTQT</sequence>